<name>A0A6P4ZT93_BRABE</name>
<dbReference type="RefSeq" id="XP_019637319.1">
    <property type="nucleotide sequence ID" value="XM_019781760.1"/>
</dbReference>
<dbReference type="SUPFAM" id="SSF53254">
    <property type="entry name" value="Phosphoglycerate mutase-like"/>
    <property type="match status" value="1"/>
</dbReference>
<dbReference type="OrthoDB" id="10262962at2759"/>
<evidence type="ECO:0000256" key="1">
    <source>
        <dbReference type="ARBA" id="ARBA00005375"/>
    </source>
</evidence>
<dbReference type="InterPro" id="IPR050645">
    <property type="entry name" value="Histidine_acid_phosphatase"/>
</dbReference>
<comment type="similarity">
    <text evidence="1">Belongs to the histidine acid phosphatase family.</text>
</comment>
<evidence type="ECO:0000256" key="2">
    <source>
        <dbReference type="ARBA" id="ARBA00022801"/>
    </source>
</evidence>
<proteinExistence type="inferred from homology"/>
<evidence type="ECO:0000256" key="4">
    <source>
        <dbReference type="ARBA" id="ARBA00040357"/>
    </source>
</evidence>
<dbReference type="InterPro" id="IPR033379">
    <property type="entry name" value="Acid_Pase_AS"/>
</dbReference>
<dbReference type="PROSITE" id="PS00616">
    <property type="entry name" value="HIS_ACID_PHOSPHAT_1"/>
    <property type="match status" value="1"/>
</dbReference>
<dbReference type="GO" id="GO:0006024">
    <property type="term" value="P:glycosaminoglycan biosynthetic process"/>
    <property type="evidence" value="ECO:0007669"/>
    <property type="project" value="TreeGrafter"/>
</dbReference>
<dbReference type="KEGG" id="bbel:109479768"/>
<dbReference type="GO" id="GO:0016791">
    <property type="term" value="F:phosphatase activity"/>
    <property type="evidence" value="ECO:0007669"/>
    <property type="project" value="TreeGrafter"/>
</dbReference>
<evidence type="ECO:0000313" key="7">
    <source>
        <dbReference type="RefSeq" id="XP_019637319.1"/>
    </source>
</evidence>
<dbReference type="PANTHER" id="PTHR11567:SF110">
    <property type="entry name" value="2-PHOSPHOXYLOSE PHOSPHATASE 1"/>
    <property type="match status" value="1"/>
</dbReference>
<gene>
    <name evidence="7" type="primary">LOC109479768</name>
</gene>
<evidence type="ECO:0000256" key="5">
    <source>
        <dbReference type="ARBA" id="ARBA00041499"/>
    </source>
</evidence>
<reference evidence="7" key="1">
    <citation type="submission" date="2025-08" db="UniProtKB">
        <authorList>
            <consortium name="RefSeq"/>
        </authorList>
    </citation>
    <scope>IDENTIFICATION</scope>
    <source>
        <tissue evidence="7">Gonad</tissue>
    </source>
</reference>
<keyword evidence="2" id="KW-0378">Hydrolase</keyword>
<evidence type="ECO:0000256" key="3">
    <source>
        <dbReference type="ARBA" id="ARBA00036311"/>
    </source>
</evidence>
<dbReference type="AlphaFoldDB" id="A0A6P4ZT93"/>
<dbReference type="Proteomes" id="UP000515135">
    <property type="component" value="Unplaced"/>
</dbReference>
<dbReference type="Gene3D" id="3.40.50.1240">
    <property type="entry name" value="Phosphoglycerate mutase-like"/>
    <property type="match status" value="1"/>
</dbReference>
<accession>A0A6P4ZT93</accession>
<dbReference type="GeneID" id="109479768"/>
<dbReference type="GO" id="GO:0050650">
    <property type="term" value="P:chondroitin sulfate proteoglycan biosynthetic process"/>
    <property type="evidence" value="ECO:0007669"/>
    <property type="project" value="TreeGrafter"/>
</dbReference>
<dbReference type="Pfam" id="PF00328">
    <property type="entry name" value="His_Phos_2"/>
    <property type="match status" value="1"/>
</dbReference>
<comment type="catalytic activity">
    <reaction evidence="3">
        <text>3-O-[beta-D-GlcA-(1-&gt;3)-beta-D-Gal-(1-&gt;3)-beta-D-Gal-(1-&gt;4)-beta-D-2-O-P-Xyl]-L-seryl-[protein] + H2O = 3-O-(beta-D-GlcA-(1-&gt;3)-beta-D-Gal-(1-&gt;3)-beta-D-Gal-(1-&gt;4)-beta-D-Xyl)-L-seryl-[protein] + phosphate</text>
        <dbReference type="Rhea" id="RHEA:56512"/>
        <dbReference type="Rhea" id="RHEA-COMP:12573"/>
        <dbReference type="Rhea" id="RHEA-COMP:14559"/>
        <dbReference type="ChEBI" id="CHEBI:15377"/>
        <dbReference type="ChEBI" id="CHEBI:43474"/>
        <dbReference type="ChEBI" id="CHEBI:132093"/>
        <dbReference type="ChEBI" id="CHEBI:140495"/>
    </reaction>
</comment>
<protein>
    <recommendedName>
        <fullName evidence="4">2-phosphoxylose phosphatase 1</fullName>
    </recommendedName>
    <alternativeName>
        <fullName evidence="5">Acid phosphatase-like protein 2</fullName>
    </alternativeName>
</protein>
<sequence>MKSARRLVGFLGLAALGMAAFYGVVHFDLARFVSLKAAQSTRVLHTGHKSNTTGHAHINSSPDVTTLNDAPAQDMPEVVRWYCNTPRRLEGEEGQVPDGFRLKAVFVVTRHGDRVPMETLPNVKYNYNSWTCKLDPGKWPSDPLLSSFVKSAEMLRTRPNIFGSSAKGLVSMSPYPNSAGGPSKLTQTGVAQLLRVGEKLRRAYIDSKLLTAGDTEDQFTVITTPYSRTYQSATALMYGVLQDDLFKIRVHQENNVLFCGANCRCPLRNEYMKQFKSVDAKYFSQNAEFAAALETVAKTLNSKVANVRYKIIDALFGHVCNKLDLPCTTQTHACLEREHARNVLKFVNKDEEQRRESFNDYSRLAIQPLLSSIANRMARLVEEKTEVAKFVVYSGHDMTVTPLLSVLGLTHARWVPYATHVVMEMWERDHHEDSQTSFEKNSTLTKPGRLELKQAATSLKGTFVRFIHMGRDVTDRLGFCTGKLQARLCPLEEFLEFVEHGVFQKFGKDSYTEACTP</sequence>
<evidence type="ECO:0000313" key="6">
    <source>
        <dbReference type="Proteomes" id="UP000515135"/>
    </source>
</evidence>
<dbReference type="InterPro" id="IPR000560">
    <property type="entry name" value="His_Pase_clade-2"/>
</dbReference>
<organism evidence="6 7">
    <name type="scientific">Branchiostoma belcheri</name>
    <name type="common">Amphioxus</name>
    <dbReference type="NCBI Taxonomy" id="7741"/>
    <lineage>
        <taxon>Eukaryota</taxon>
        <taxon>Metazoa</taxon>
        <taxon>Chordata</taxon>
        <taxon>Cephalochordata</taxon>
        <taxon>Leptocardii</taxon>
        <taxon>Amphioxiformes</taxon>
        <taxon>Branchiostomatidae</taxon>
        <taxon>Branchiostoma</taxon>
    </lineage>
</organism>
<dbReference type="CDD" id="cd07061">
    <property type="entry name" value="HP_HAP_like"/>
    <property type="match status" value="1"/>
</dbReference>
<dbReference type="GO" id="GO:0005794">
    <property type="term" value="C:Golgi apparatus"/>
    <property type="evidence" value="ECO:0007669"/>
    <property type="project" value="TreeGrafter"/>
</dbReference>
<keyword evidence="6" id="KW-1185">Reference proteome</keyword>
<dbReference type="InterPro" id="IPR029033">
    <property type="entry name" value="His_PPase_superfam"/>
</dbReference>
<dbReference type="PANTHER" id="PTHR11567">
    <property type="entry name" value="ACID PHOSPHATASE-RELATED"/>
    <property type="match status" value="1"/>
</dbReference>